<dbReference type="Pfam" id="PF06114">
    <property type="entry name" value="Peptidase_M78"/>
    <property type="match status" value="1"/>
</dbReference>
<name>A0A075R779_BRELA</name>
<dbReference type="HOGENOM" id="CLU_110129_1_0_9"/>
<dbReference type="STRING" id="1042163.BRLA_c033820"/>
<dbReference type="Proteomes" id="UP000005850">
    <property type="component" value="Chromosome"/>
</dbReference>
<dbReference type="KEGG" id="blr:BRLA_c033820"/>
<dbReference type="RefSeq" id="WP_003336819.1">
    <property type="nucleotide sequence ID" value="NZ_CP007806.1"/>
</dbReference>
<organism evidence="2 3">
    <name type="scientific">Brevibacillus laterosporus LMG 15441</name>
    <dbReference type="NCBI Taxonomy" id="1042163"/>
    <lineage>
        <taxon>Bacteria</taxon>
        <taxon>Bacillati</taxon>
        <taxon>Bacillota</taxon>
        <taxon>Bacilli</taxon>
        <taxon>Bacillales</taxon>
        <taxon>Paenibacillaceae</taxon>
        <taxon>Brevibacillus</taxon>
    </lineage>
</organism>
<protein>
    <recommendedName>
        <fullName evidence="1">IrrE N-terminal-like domain-containing protein</fullName>
    </recommendedName>
</protein>
<accession>A0A075R779</accession>
<dbReference type="eggNOG" id="COG2856">
    <property type="taxonomic scope" value="Bacteria"/>
</dbReference>
<gene>
    <name evidence="2" type="ORF">BRLA_c033820</name>
</gene>
<dbReference type="AlphaFoldDB" id="A0A075R779"/>
<evidence type="ECO:0000313" key="3">
    <source>
        <dbReference type="Proteomes" id="UP000005850"/>
    </source>
</evidence>
<keyword evidence="3" id="KW-1185">Reference proteome</keyword>
<feature type="domain" description="IrrE N-terminal-like" evidence="1">
    <location>
        <begin position="62"/>
        <end position="152"/>
    </location>
</feature>
<evidence type="ECO:0000259" key="1">
    <source>
        <dbReference type="Pfam" id="PF06114"/>
    </source>
</evidence>
<dbReference type="EMBL" id="CP007806">
    <property type="protein sequence ID" value="AIG27694.1"/>
    <property type="molecule type" value="Genomic_DNA"/>
</dbReference>
<dbReference type="InterPro" id="IPR010359">
    <property type="entry name" value="IrrE_HExxH"/>
</dbReference>
<reference evidence="2 3" key="1">
    <citation type="journal article" date="2011" name="J. Bacteriol.">
        <title>Genome sequence of Brevibacillus laterosporus LMG 15441, a pathogen of invertebrates.</title>
        <authorList>
            <person name="Djukic M."/>
            <person name="Poehlein A."/>
            <person name="Thurmer A."/>
            <person name="Daniel R."/>
        </authorList>
    </citation>
    <scope>NUCLEOTIDE SEQUENCE [LARGE SCALE GENOMIC DNA]</scope>
    <source>
        <strain evidence="2 3">LMG 15441</strain>
    </source>
</reference>
<proteinExistence type="predicted"/>
<evidence type="ECO:0000313" key="2">
    <source>
        <dbReference type="EMBL" id="AIG27694.1"/>
    </source>
</evidence>
<sequence length="205" mass="24592">MNLELYQMTPLEEWITARYQRHGFLAPEELHLEEIAELFGGEIAFTRLPSHVRWCENSGDFLIFLQQHLSEVDRRAEFFHELCHPLRHSGNQLSLPPALRDLQEMQAGHFQLYAAIPFYLLQTLPMPKYERDWLHQLALAFRVPISLASRRWEQIKRRIWLAQEQEWSMMVYQQKQRSALKRPSLTPETKRLLSQLQKQLSREWD</sequence>